<gene>
    <name evidence="1" type="ORF">CcarbDRAFT_1162</name>
</gene>
<keyword evidence="2" id="KW-1185">Reference proteome</keyword>
<protein>
    <submittedName>
        <fullName evidence="1">Uncharacterized protein</fullName>
    </submittedName>
</protein>
<proteinExistence type="predicted"/>
<organism evidence="1 2">
    <name type="scientific">Clostridium carboxidivorans P7</name>
    <dbReference type="NCBI Taxonomy" id="536227"/>
    <lineage>
        <taxon>Bacteria</taxon>
        <taxon>Bacillati</taxon>
        <taxon>Bacillota</taxon>
        <taxon>Clostridia</taxon>
        <taxon>Eubacteriales</taxon>
        <taxon>Clostridiaceae</taxon>
        <taxon>Clostridium</taxon>
    </lineage>
</organism>
<dbReference type="EMBL" id="ACVI01000013">
    <property type="protein sequence ID" value="EET88467.1"/>
    <property type="molecule type" value="Genomic_DNA"/>
</dbReference>
<evidence type="ECO:0000313" key="1">
    <source>
        <dbReference type="EMBL" id="EET88467.1"/>
    </source>
</evidence>
<feature type="non-terminal residue" evidence="1">
    <location>
        <position position="34"/>
    </location>
</feature>
<accession>C6PQU5</accession>
<dbReference type="Pfam" id="PF05833">
    <property type="entry name" value="NFACT_N"/>
    <property type="match status" value="1"/>
</dbReference>
<dbReference type="RefSeq" id="WP_007060047.1">
    <property type="nucleotide sequence ID" value="NZ_ACVI01000013.1"/>
</dbReference>
<evidence type="ECO:0000313" key="2">
    <source>
        <dbReference type="Proteomes" id="UP000004198"/>
    </source>
</evidence>
<dbReference type="Proteomes" id="UP000004198">
    <property type="component" value="Unassembled WGS sequence"/>
</dbReference>
<reference evidence="1 2" key="1">
    <citation type="submission" date="2009-06" db="EMBL/GenBank/DDBJ databases">
        <title>The draft genome of Clostridium carboxidivorans P7.</title>
        <authorList>
            <consortium name="US DOE Joint Genome Institute (JGI-PGF)"/>
            <person name="Lucas S."/>
            <person name="Copeland A."/>
            <person name="Lapidus A."/>
            <person name="Glavina del Rio T."/>
            <person name="Tice H."/>
            <person name="Bruce D."/>
            <person name="Goodwin L."/>
            <person name="Pitluck S."/>
            <person name="Larimer F."/>
            <person name="Land M.L."/>
            <person name="Hauser L."/>
            <person name="Hemme C.L."/>
        </authorList>
    </citation>
    <scope>NUCLEOTIDE SEQUENCE [LARGE SCALE GENOMIC DNA]</scope>
    <source>
        <strain evidence="1 2">P7</strain>
    </source>
</reference>
<dbReference type="AlphaFoldDB" id="C6PQU5"/>
<comment type="caution">
    <text evidence="1">The sequence shown here is derived from an EMBL/GenBank/DDBJ whole genome shotgun (WGS) entry which is preliminary data.</text>
</comment>
<name>C6PQU5_9CLOT</name>
<sequence>MALDGIFIHSVIGELKKYLLNGRVEKVNQPEKDE</sequence>